<feature type="domain" description="Sporulation stage II protein D amidase enhancer LytB N-terminal" evidence="1">
    <location>
        <begin position="298"/>
        <end position="387"/>
    </location>
</feature>
<dbReference type="Pfam" id="PF08486">
    <property type="entry name" value="SpoIID"/>
    <property type="match status" value="1"/>
</dbReference>
<name>A0ABR8MP66_9BACL</name>
<dbReference type="PANTHER" id="PTHR30032:SF4">
    <property type="entry name" value="AMIDASE ENHANCER"/>
    <property type="match status" value="1"/>
</dbReference>
<gene>
    <name evidence="2" type="ORF">H8B09_03395</name>
</gene>
<protein>
    <submittedName>
        <fullName evidence="2">SpoIID/LytB domain-containing protein</fullName>
    </submittedName>
</protein>
<evidence type="ECO:0000313" key="2">
    <source>
        <dbReference type="EMBL" id="MBD3917784.1"/>
    </source>
</evidence>
<accession>A0ABR8MP66</accession>
<reference evidence="2 3" key="1">
    <citation type="submission" date="2020-09" db="EMBL/GenBank/DDBJ databases">
        <title>Paenibacillus sp. strain PR3 16S rRNA gene Genome sequencing and assembly.</title>
        <authorList>
            <person name="Kim J."/>
        </authorList>
    </citation>
    <scope>NUCLEOTIDE SEQUENCE [LARGE SCALE GENOMIC DNA]</scope>
    <source>
        <strain evidence="2 3">PR3</strain>
    </source>
</reference>
<dbReference type="EMBL" id="JACXZA010000001">
    <property type="protein sequence ID" value="MBD3917784.1"/>
    <property type="molecule type" value="Genomic_DNA"/>
</dbReference>
<evidence type="ECO:0000313" key="3">
    <source>
        <dbReference type="Proteomes" id="UP000609346"/>
    </source>
</evidence>
<dbReference type="InterPro" id="IPR013486">
    <property type="entry name" value="SpoIID/LytB"/>
</dbReference>
<organism evidence="2 3">
    <name type="scientific">Paenibacillus terricola</name>
    <dbReference type="NCBI Taxonomy" id="2763503"/>
    <lineage>
        <taxon>Bacteria</taxon>
        <taxon>Bacillati</taxon>
        <taxon>Bacillota</taxon>
        <taxon>Bacilli</taxon>
        <taxon>Bacillales</taxon>
        <taxon>Paenibacillaceae</taxon>
        <taxon>Paenibacillus</taxon>
    </lineage>
</organism>
<dbReference type="NCBIfam" id="TIGR02669">
    <property type="entry name" value="SpoIID_LytB"/>
    <property type="match status" value="1"/>
</dbReference>
<dbReference type="InterPro" id="IPR013693">
    <property type="entry name" value="SpoIID/LytB_N"/>
</dbReference>
<dbReference type="InterPro" id="IPR051922">
    <property type="entry name" value="Bact_Sporulation_Assoc"/>
</dbReference>
<proteinExistence type="predicted"/>
<comment type="caution">
    <text evidence="2">The sequence shown here is derived from an EMBL/GenBank/DDBJ whole genome shotgun (WGS) entry which is preliminary data.</text>
</comment>
<sequence length="679" mass="71627">MVSAALLMSISVWQDSPSSGAAAPKLDNIRVALFIDASTKYRLNTATATFSSASSLKIGLRTASAVENWLTAGKDPVRFAVDDFKVKLAETTDFNTALSISKRVLALGGSAVITTISKSGKSFYVVSEGSYGTAADAKTAMDKWTKDSSIASLMGSLKASLTGPLHLEGGSYASESAARSVVQLFSAAGIDAYPALRKAGTYSVMVGAAADSAALSTLKTNASKVAGAPSLREADTSTPYLLLRDDNTISGTAKQTYPSYSYPAGGTKVWVSTDGSAGIKLQERGGRTYRGSMEVSAYNGKMAVVNELPFEQYLYSVVPSEMPSSWASEALKAQAVAARSYALYQGMGFGIAHVNDTELSQVYSGIDTEKQSTTDAVNATAGMVAMYNGKPIEALFSSNAGGQTADATEIWGNAVPYLKSVPSPDQAAQNGLMQWYRVVVPSGDVGYIRQDLLDDTGRKNAVGAKVLVTNTDGVKVRDNPVVNDTIALVDKLAKGTEVVLIDQSIESNKMSWVLGPYTSDTLQKSSGWTSAIRTLEADYGQSGRVIGMRINGSSLSTKSPVNYRTLMGGLPSTRFEIDETARLEIAGANGATSKRPEQSGTLYIAGANGKTAASSNYYVLSGDGTVRAATVEPEFRFVGYGNGHGVGLSQYGAQGLAQLGYDYVYIMQYYYNGITIEGQ</sequence>
<dbReference type="PANTHER" id="PTHR30032">
    <property type="entry name" value="N-ACETYLMURAMOYL-L-ALANINE AMIDASE-RELATED"/>
    <property type="match status" value="1"/>
</dbReference>
<evidence type="ECO:0000259" key="1">
    <source>
        <dbReference type="Pfam" id="PF08486"/>
    </source>
</evidence>
<dbReference type="Proteomes" id="UP000609346">
    <property type="component" value="Unassembled WGS sequence"/>
</dbReference>
<keyword evidence="3" id="KW-1185">Reference proteome</keyword>